<dbReference type="AlphaFoldDB" id="A0A0D2P6F6"/>
<dbReference type="STRING" id="945553.A0A0D2P6F6"/>
<name>A0A0D2P6F6_HYPSF</name>
<keyword evidence="5" id="KW-1185">Reference proteome</keyword>
<dbReference type="InterPro" id="IPR056884">
    <property type="entry name" value="NPHP3-like_N"/>
</dbReference>
<organism evidence="4 5">
    <name type="scientific">Hypholoma sublateritium (strain FD-334 SS-4)</name>
    <dbReference type="NCBI Taxonomy" id="945553"/>
    <lineage>
        <taxon>Eukaryota</taxon>
        <taxon>Fungi</taxon>
        <taxon>Dikarya</taxon>
        <taxon>Basidiomycota</taxon>
        <taxon>Agaricomycotina</taxon>
        <taxon>Agaricomycetes</taxon>
        <taxon>Agaricomycetidae</taxon>
        <taxon>Agaricales</taxon>
        <taxon>Agaricineae</taxon>
        <taxon>Strophariaceae</taxon>
        <taxon>Hypholoma</taxon>
    </lineage>
</organism>
<keyword evidence="2" id="KW-0472">Membrane</keyword>
<gene>
    <name evidence="4" type="ORF">HYPSUDRAFT_536588</name>
</gene>
<accession>A0A0D2P6F6</accession>
<sequence>MMNLEEQQCIQDRTGEVRRYQLWGSIATTIPFAAFVQLQQCVATSALHESAEFTSECICYPNTRNTLLDSIIINIDRATAPQETEKFIWINGAAGSGKTSIAHSVAERCLGRGIIVATFFFGRSDPNRNTIHSVVSTIAYQLCQQIPAAKRIILSAIAGDPLIFDKAFNAQFQMLVIDPLLRVQGKTERSRTWSILLLLDGLDECPGMEPHQIILIQTISKHLRQSHTLPLTVLITSRPESHLSMQFTGEGNFIRHVALDTSYPAHNDIRRYLNAKFDTIKTTHPLKEDITRLGKWPSTENIQKIMSKDSGQFIYAAVVMNFVSDGQSYPPDQLDIALSLESCSSSTSLSVWTALDSMYHHVFSQLKDLPQAILLVSFVILAEIVSLVAIAAFFDIPLHRIRTTLGGLSSVMNCQGNNLVLLHASLPDFLLDKARSGAYYINPTEWKTQLCVISLKKSVATPEGINL</sequence>
<evidence type="ECO:0000259" key="3">
    <source>
        <dbReference type="Pfam" id="PF24883"/>
    </source>
</evidence>
<evidence type="ECO:0000313" key="4">
    <source>
        <dbReference type="EMBL" id="KJA24186.1"/>
    </source>
</evidence>
<feature type="transmembrane region" description="Helical" evidence="2">
    <location>
        <begin position="372"/>
        <end position="394"/>
    </location>
</feature>
<dbReference type="Gene3D" id="3.40.50.300">
    <property type="entry name" value="P-loop containing nucleotide triphosphate hydrolases"/>
    <property type="match status" value="1"/>
</dbReference>
<keyword evidence="2" id="KW-0812">Transmembrane</keyword>
<dbReference type="EMBL" id="KN817538">
    <property type="protein sequence ID" value="KJA24186.1"/>
    <property type="molecule type" value="Genomic_DNA"/>
</dbReference>
<keyword evidence="1" id="KW-0677">Repeat</keyword>
<evidence type="ECO:0000313" key="5">
    <source>
        <dbReference type="Proteomes" id="UP000054270"/>
    </source>
</evidence>
<feature type="domain" description="Nephrocystin 3-like N-terminal" evidence="3">
    <location>
        <begin position="82"/>
        <end position="238"/>
    </location>
</feature>
<dbReference type="PANTHER" id="PTHR10039:SF14">
    <property type="entry name" value="NACHT DOMAIN-CONTAINING PROTEIN"/>
    <property type="match status" value="1"/>
</dbReference>
<dbReference type="SUPFAM" id="SSF52540">
    <property type="entry name" value="P-loop containing nucleoside triphosphate hydrolases"/>
    <property type="match status" value="1"/>
</dbReference>
<reference evidence="5" key="1">
    <citation type="submission" date="2014-04" db="EMBL/GenBank/DDBJ databases">
        <title>Evolutionary Origins and Diversification of the Mycorrhizal Mutualists.</title>
        <authorList>
            <consortium name="DOE Joint Genome Institute"/>
            <consortium name="Mycorrhizal Genomics Consortium"/>
            <person name="Kohler A."/>
            <person name="Kuo A."/>
            <person name="Nagy L.G."/>
            <person name="Floudas D."/>
            <person name="Copeland A."/>
            <person name="Barry K.W."/>
            <person name="Cichocki N."/>
            <person name="Veneault-Fourrey C."/>
            <person name="LaButti K."/>
            <person name="Lindquist E.A."/>
            <person name="Lipzen A."/>
            <person name="Lundell T."/>
            <person name="Morin E."/>
            <person name="Murat C."/>
            <person name="Riley R."/>
            <person name="Ohm R."/>
            <person name="Sun H."/>
            <person name="Tunlid A."/>
            <person name="Henrissat B."/>
            <person name="Grigoriev I.V."/>
            <person name="Hibbett D.S."/>
            <person name="Martin F."/>
        </authorList>
    </citation>
    <scope>NUCLEOTIDE SEQUENCE [LARGE SCALE GENOMIC DNA]</scope>
    <source>
        <strain evidence="5">FD-334 SS-4</strain>
    </source>
</reference>
<protein>
    <recommendedName>
        <fullName evidence="3">Nephrocystin 3-like N-terminal domain-containing protein</fullName>
    </recommendedName>
</protein>
<dbReference type="Proteomes" id="UP000054270">
    <property type="component" value="Unassembled WGS sequence"/>
</dbReference>
<evidence type="ECO:0000256" key="2">
    <source>
        <dbReference type="SAM" id="Phobius"/>
    </source>
</evidence>
<dbReference type="PANTHER" id="PTHR10039">
    <property type="entry name" value="AMELOGENIN"/>
    <property type="match status" value="1"/>
</dbReference>
<dbReference type="OrthoDB" id="3269932at2759"/>
<keyword evidence="2" id="KW-1133">Transmembrane helix</keyword>
<dbReference type="Pfam" id="PF24883">
    <property type="entry name" value="NPHP3_N"/>
    <property type="match status" value="1"/>
</dbReference>
<evidence type="ECO:0000256" key="1">
    <source>
        <dbReference type="ARBA" id="ARBA00022737"/>
    </source>
</evidence>
<proteinExistence type="predicted"/>
<dbReference type="InterPro" id="IPR027417">
    <property type="entry name" value="P-loop_NTPase"/>
</dbReference>